<dbReference type="PANTHER" id="PTHR23112:SF43">
    <property type="entry name" value="CYCLIC AMP RECEPTOR-LIKE PROTEIN A"/>
    <property type="match status" value="1"/>
</dbReference>
<dbReference type="Proteomes" id="UP000009022">
    <property type="component" value="Unassembled WGS sequence"/>
</dbReference>
<evidence type="ECO:0000259" key="6">
    <source>
        <dbReference type="PROSITE" id="PS50261"/>
    </source>
</evidence>
<feature type="transmembrane region" description="Helical" evidence="5">
    <location>
        <begin position="102"/>
        <end position="122"/>
    </location>
</feature>
<dbReference type="OrthoDB" id="100006at2759"/>
<keyword evidence="3 5" id="KW-1133">Transmembrane helix</keyword>
<evidence type="ECO:0000256" key="4">
    <source>
        <dbReference type="ARBA" id="ARBA00023136"/>
    </source>
</evidence>
<dbReference type="PROSITE" id="PS50261">
    <property type="entry name" value="G_PROTEIN_RECEP_F2_4"/>
    <property type="match status" value="1"/>
</dbReference>
<dbReference type="InterPro" id="IPR017981">
    <property type="entry name" value="GPCR_2-like_7TM"/>
</dbReference>
<feature type="transmembrane region" description="Helical" evidence="5">
    <location>
        <begin position="64"/>
        <end position="90"/>
    </location>
</feature>
<evidence type="ECO:0000256" key="2">
    <source>
        <dbReference type="ARBA" id="ARBA00022692"/>
    </source>
</evidence>
<feature type="transmembrane region" description="Helical" evidence="5">
    <location>
        <begin position="142"/>
        <end position="165"/>
    </location>
</feature>
<accession>B3S5M2</accession>
<dbReference type="GO" id="GO:0030552">
    <property type="term" value="F:cAMP binding"/>
    <property type="evidence" value="ECO:0007669"/>
    <property type="project" value="InterPro"/>
</dbReference>
<evidence type="ECO:0000256" key="5">
    <source>
        <dbReference type="SAM" id="Phobius"/>
    </source>
</evidence>
<comment type="subcellular location">
    <subcellularLocation>
        <location evidence="1">Membrane</location>
        <topology evidence="1">Multi-pass membrane protein</topology>
    </subcellularLocation>
</comment>
<dbReference type="Gene3D" id="1.20.1070.10">
    <property type="entry name" value="Rhodopsin 7-helix transmembrane proteins"/>
    <property type="match status" value="1"/>
</dbReference>
<dbReference type="PANTHER" id="PTHR23112">
    <property type="entry name" value="G PROTEIN-COUPLED RECEPTOR 157-RELATED"/>
    <property type="match status" value="1"/>
</dbReference>
<feature type="domain" description="G-protein coupled receptors family 2 profile 2" evidence="6">
    <location>
        <begin position="62"/>
        <end position="118"/>
    </location>
</feature>
<keyword evidence="8" id="KW-1185">Reference proteome</keyword>
<evidence type="ECO:0000256" key="1">
    <source>
        <dbReference type="ARBA" id="ARBA00004141"/>
    </source>
</evidence>
<dbReference type="EMBL" id="DS985251">
    <property type="protein sequence ID" value="EDV21981.1"/>
    <property type="molecule type" value="Genomic_DNA"/>
</dbReference>
<dbReference type="GeneID" id="6756717"/>
<dbReference type="GO" id="GO:0004930">
    <property type="term" value="F:G protein-coupled receptor activity"/>
    <property type="evidence" value="ECO:0000318"/>
    <property type="project" value="GO_Central"/>
</dbReference>
<protein>
    <recommendedName>
        <fullName evidence="6">G-protein coupled receptors family 2 profile 2 domain-containing protein</fullName>
    </recommendedName>
</protein>
<name>B3S5M2_TRIAD</name>
<feature type="transmembrane region" description="Helical" evidence="5">
    <location>
        <begin position="25"/>
        <end position="44"/>
    </location>
</feature>
<dbReference type="AlphaFoldDB" id="B3S5M2"/>
<keyword evidence="4 5" id="KW-0472">Membrane</keyword>
<dbReference type="InParanoid" id="B3S5M2"/>
<dbReference type="PRINTS" id="PR00247">
    <property type="entry name" value="GPCRCAMP"/>
</dbReference>
<organism evidence="7 8">
    <name type="scientific">Trichoplax adhaerens</name>
    <name type="common">Trichoplax reptans</name>
    <dbReference type="NCBI Taxonomy" id="10228"/>
    <lineage>
        <taxon>Eukaryota</taxon>
        <taxon>Metazoa</taxon>
        <taxon>Placozoa</taxon>
        <taxon>Uniplacotomia</taxon>
        <taxon>Trichoplacea</taxon>
        <taxon>Trichoplacidae</taxon>
        <taxon>Trichoplax</taxon>
    </lineage>
</organism>
<evidence type="ECO:0000313" key="8">
    <source>
        <dbReference type="Proteomes" id="UP000009022"/>
    </source>
</evidence>
<dbReference type="PhylomeDB" id="B3S5M2"/>
<dbReference type="KEGG" id="tad:TRIADDRAFT_59515"/>
<sequence>MKPANYSCFLGDESNCTNILLVKRILASLSIAGSFAMIFLIWLFKKYQFFAQADSVEPSPKCTFEAVMITISVWAILLWVILITFNLYWSAVAKKSTERFEIYYHLIGWGIPVVISVIPFSSNKYGPAGVWWIQNTVQPDNASFTLYLLQIVSSSLKGAGNAIVFSMDKETFKHLNLADLRLFDTSLIDRKKCALKFNRRGNSRCNDELFVSECLVTSLF</sequence>
<dbReference type="Pfam" id="PF05462">
    <property type="entry name" value="Dicty_CAR"/>
    <property type="match status" value="1"/>
</dbReference>
<keyword evidence="2 5" id="KW-0812">Transmembrane</keyword>
<dbReference type="GO" id="GO:0007166">
    <property type="term" value="P:cell surface receptor signaling pathway"/>
    <property type="evidence" value="ECO:0007669"/>
    <property type="project" value="InterPro"/>
</dbReference>
<dbReference type="STRING" id="10228.B3S5M2"/>
<evidence type="ECO:0000313" key="7">
    <source>
        <dbReference type="EMBL" id="EDV21981.1"/>
    </source>
</evidence>
<dbReference type="CTD" id="6756717"/>
<dbReference type="GO" id="GO:0005886">
    <property type="term" value="C:plasma membrane"/>
    <property type="evidence" value="ECO:0000318"/>
    <property type="project" value="GO_Central"/>
</dbReference>
<dbReference type="RefSeq" id="XP_002115618.1">
    <property type="nucleotide sequence ID" value="XM_002115582.1"/>
</dbReference>
<evidence type="ECO:0000256" key="3">
    <source>
        <dbReference type="ARBA" id="ARBA00022989"/>
    </source>
</evidence>
<reference evidence="7 8" key="1">
    <citation type="journal article" date="2008" name="Nature">
        <title>The Trichoplax genome and the nature of placozoans.</title>
        <authorList>
            <person name="Srivastava M."/>
            <person name="Begovic E."/>
            <person name="Chapman J."/>
            <person name="Putnam N.H."/>
            <person name="Hellsten U."/>
            <person name="Kawashima T."/>
            <person name="Kuo A."/>
            <person name="Mitros T."/>
            <person name="Salamov A."/>
            <person name="Carpenter M.L."/>
            <person name="Signorovitch A.Y."/>
            <person name="Moreno M.A."/>
            <person name="Kamm K."/>
            <person name="Grimwood J."/>
            <person name="Schmutz J."/>
            <person name="Shapiro H."/>
            <person name="Grigoriev I.V."/>
            <person name="Buss L.W."/>
            <person name="Schierwater B."/>
            <person name="Dellaporta S.L."/>
            <person name="Rokhsar D.S."/>
        </authorList>
    </citation>
    <scope>NUCLEOTIDE SEQUENCE [LARGE SCALE GENOMIC DNA]</scope>
    <source>
        <strain evidence="7 8">Grell-BS-1999</strain>
    </source>
</reference>
<proteinExistence type="predicted"/>
<dbReference type="InterPro" id="IPR000848">
    <property type="entry name" value="GPCR_cAMP"/>
</dbReference>
<dbReference type="HOGENOM" id="CLU_053587_0_0_1"/>
<gene>
    <name evidence="7" type="ORF">TRIADDRAFT_59515</name>
</gene>
<dbReference type="GO" id="GO:0007189">
    <property type="term" value="P:adenylate cyclase-activating G protein-coupled receptor signaling pathway"/>
    <property type="evidence" value="ECO:0000318"/>
    <property type="project" value="GO_Central"/>
</dbReference>